<dbReference type="NCBIfam" id="TIGR00756">
    <property type="entry name" value="PPR"/>
    <property type="match status" value="6"/>
</dbReference>
<dbReference type="PANTHER" id="PTHR47447">
    <property type="entry name" value="OS03G0856100 PROTEIN"/>
    <property type="match status" value="1"/>
</dbReference>
<dbReference type="PANTHER" id="PTHR47447:SF28">
    <property type="entry name" value="PENTACOTRIPEPTIDE-REPEAT REGION OF PRORP DOMAIN-CONTAINING PROTEIN"/>
    <property type="match status" value="1"/>
</dbReference>
<evidence type="ECO:0000256" key="2">
    <source>
        <dbReference type="PROSITE-ProRule" id="PRU00708"/>
    </source>
</evidence>
<dbReference type="Pfam" id="PF17177">
    <property type="entry name" value="PPR_long"/>
    <property type="match status" value="1"/>
</dbReference>
<feature type="domain" description="PROP1-like PPR" evidence="4">
    <location>
        <begin position="486"/>
        <end position="636"/>
    </location>
</feature>
<evidence type="ECO:0000256" key="3">
    <source>
        <dbReference type="SAM" id="MobiDB-lite"/>
    </source>
</evidence>
<accession>A0A7S1JBE8</accession>
<dbReference type="InterPro" id="IPR033443">
    <property type="entry name" value="PROP1-like_PPR_dom"/>
</dbReference>
<feature type="repeat" description="PPR" evidence="2">
    <location>
        <begin position="242"/>
        <end position="276"/>
    </location>
</feature>
<proteinExistence type="predicted"/>
<gene>
    <name evidence="5" type="ORF">EGYM00392_LOCUS49441</name>
</gene>
<feature type="repeat" description="PPR" evidence="2">
    <location>
        <begin position="589"/>
        <end position="623"/>
    </location>
</feature>
<evidence type="ECO:0000259" key="4">
    <source>
        <dbReference type="Pfam" id="PF17177"/>
    </source>
</evidence>
<dbReference type="PROSITE" id="PS51375">
    <property type="entry name" value="PPR"/>
    <property type="match status" value="6"/>
</dbReference>
<feature type="repeat" description="PPR" evidence="2">
    <location>
        <begin position="137"/>
        <end position="172"/>
    </location>
</feature>
<feature type="region of interest" description="Disordered" evidence="3">
    <location>
        <begin position="396"/>
        <end position="419"/>
    </location>
</feature>
<feature type="compositionally biased region" description="Basic and acidic residues" evidence="3">
    <location>
        <begin position="42"/>
        <end position="52"/>
    </location>
</feature>
<dbReference type="Pfam" id="PF01535">
    <property type="entry name" value="PPR"/>
    <property type="match status" value="2"/>
</dbReference>
<dbReference type="InterPro" id="IPR011990">
    <property type="entry name" value="TPR-like_helical_dom_sf"/>
</dbReference>
<feature type="repeat" description="PPR" evidence="2">
    <location>
        <begin position="173"/>
        <end position="207"/>
    </location>
</feature>
<dbReference type="AlphaFoldDB" id="A0A7S1JBE8"/>
<evidence type="ECO:0000313" key="5">
    <source>
        <dbReference type="EMBL" id="CAD9038279.1"/>
    </source>
</evidence>
<feature type="repeat" description="PPR" evidence="2">
    <location>
        <begin position="552"/>
        <end position="586"/>
    </location>
</feature>
<organism evidence="5">
    <name type="scientific">Eutreptiella gymnastica</name>
    <dbReference type="NCBI Taxonomy" id="73025"/>
    <lineage>
        <taxon>Eukaryota</taxon>
        <taxon>Discoba</taxon>
        <taxon>Euglenozoa</taxon>
        <taxon>Euglenida</taxon>
        <taxon>Spirocuta</taxon>
        <taxon>Euglenophyceae</taxon>
        <taxon>Eutreptiales</taxon>
        <taxon>Eutreptiaceae</taxon>
        <taxon>Eutreptiella</taxon>
    </lineage>
</organism>
<feature type="region of interest" description="Disordered" evidence="3">
    <location>
        <begin position="1"/>
        <end position="58"/>
    </location>
</feature>
<dbReference type="InterPro" id="IPR002885">
    <property type="entry name" value="PPR_rpt"/>
</dbReference>
<name>A0A7S1JBE8_9EUGL</name>
<reference evidence="5" key="1">
    <citation type="submission" date="2021-01" db="EMBL/GenBank/DDBJ databases">
        <authorList>
            <person name="Corre E."/>
            <person name="Pelletier E."/>
            <person name="Niang G."/>
            <person name="Scheremetjew M."/>
            <person name="Finn R."/>
            <person name="Kale V."/>
            <person name="Holt S."/>
            <person name="Cochrane G."/>
            <person name="Meng A."/>
            <person name="Brown T."/>
            <person name="Cohen L."/>
        </authorList>
    </citation>
    <scope>NUCLEOTIDE SEQUENCE</scope>
    <source>
        <strain evidence="5">NIES-381</strain>
    </source>
</reference>
<dbReference type="Gene3D" id="1.25.40.10">
    <property type="entry name" value="Tetratricopeptide repeat domain"/>
    <property type="match status" value="6"/>
</dbReference>
<dbReference type="EMBL" id="HBGA01133478">
    <property type="protein sequence ID" value="CAD9038279.1"/>
    <property type="molecule type" value="Transcribed_RNA"/>
</dbReference>
<feature type="repeat" description="PPR" evidence="2">
    <location>
        <begin position="448"/>
        <end position="482"/>
    </location>
</feature>
<dbReference type="Pfam" id="PF13812">
    <property type="entry name" value="PPR_3"/>
    <property type="match status" value="5"/>
</dbReference>
<keyword evidence="1" id="KW-0677">Repeat</keyword>
<sequence length="815" mass="92665">MAATHGSARGSPRRERLPNINSTRSMDIFKGKRVRKTASKRGNADAKSRGTGEPDPLDMCAPYTESYNYILQQTNRRDKATAIRVVLRMKERGIPLDLNTYNLLLDVVADTGDDSPFRVYEDMKEEAAREDSDVAPDLNTYSILIRACERSGAYDKAFQLFHEMKTEFGIQPDVAVYNTLIGFCAAVRDERTASEVFEEMKEKGIWPNVHTYNTLMNVFSEAPYEVIQQMFDDMPAKGIDPNLRTFNTIMKACQRCNDSDRAFKFFVRLKGQGIKPNVVTYNILIEMCIAKLTAVVAARQKKDNKKESNNETTAIANKALDLFTEMVGETGERPNTATYNAVMTVLARAGDSRVFEMFERMVNGEDYVGEEHIPEELPAGEQSGPEEEILEQLPNAPESPHMSLPPESPQSVTKNRSKRVTVSDVLAAEGSRPQSPHLPREETVIHPDLTTYTTLIMASEKMGICEKAWEVFNQMNAMGIKPDKQTYMHMMDVCVLNHETERAHELLAEAKAHQILPDADLYNRLLNVLAESSDPTIFQTFEDMLGLTIKPNQDTYNILMKACEKMRNPDKAFSLYADMSSKQSPVKPNMITYNTLIDICKHARDTERARNLLYDMTRRSVPVKIATYNRIMKVFVEALDPGCVDLFNTVRNDGPQADLETYTILLTYYCKLVSQPAQDGEPHQESDEAIFKVFEELKHMGLEPDLVVYNIMLEYCAKVRDNFFEERKRMALKYFEELKNRGLVANIDTYNALMAVFAEEGDALIYKVFEEMNESMIKANHLTFSILIKHKKGMECLRQAAEQKLLLPELAQMLN</sequence>
<protein>
    <recommendedName>
        <fullName evidence="4">PROP1-like PPR domain-containing protein</fullName>
    </recommendedName>
</protein>
<evidence type="ECO:0000256" key="1">
    <source>
        <dbReference type="ARBA" id="ARBA00022737"/>
    </source>
</evidence>